<accession>A0AAP0NYQ9</accession>
<evidence type="ECO:0000313" key="3">
    <source>
        <dbReference type="Proteomes" id="UP001420932"/>
    </source>
</evidence>
<reference evidence="2 3" key="1">
    <citation type="submission" date="2024-01" db="EMBL/GenBank/DDBJ databases">
        <title>Genome assemblies of Stephania.</title>
        <authorList>
            <person name="Yang L."/>
        </authorList>
    </citation>
    <scope>NUCLEOTIDE SEQUENCE [LARGE SCALE GENOMIC DNA]</scope>
    <source>
        <strain evidence="2">YNDBR</strain>
        <tissue evidence="2">Leaf</tissue>
    </source>
</reference>
<dbReference type="EMBL" id="JBBNAF010000008">
    <property type="protein sequence ID" value="KAK9121166.1"/>
    <property type="molecule type" value="Genomic_DNA"/>
</dbReference>
<feature type="compositionally biased region" description="Low complexity" evidence="1">
    <location>
        <begin position="110"/>
        <end position="127"/>
    </location>
</feature>
<dbReference type="Proteomes" id="UP001420932">
    <property type="component" value="Unassembled WGS sequence"/>
</dbReference>
<keyword evidence="3" id="KW-1185">Reference proteome</keyword>
<gene>
    <name evidence="2" type="ORF">Syun_018783</name>
</gene>
<comment type="caution">
    <text evidence="2">The sequence shown here is derived from an EMBL/GenBank/DDBJ whole genome shotgun (WGS) entry which is preliminary data.</text>
</comment>
<feature type="region of interest" description="Disordered" evidence="1">
    <location>
        <begin position="107"/>
        <end position="153"/>
    </location>
</feature>
<evidence type="ECO:0000256" key="1">
    <source>
        <dbReference type="SAM" id="MobiDB-lite"/>
    </source>
</evidence>
<dbReference type="AlphaFoldDB" id="A0AAP0NYQ9"/>
<protein>
    <submittedName>
        <fullName evidence="2">Uncharacterized protein</fullName>
    </submittedName>
</protein>
<organism evidence="2 3">
    <name type="scientific">Stephania yunnanensis</name>
    <dbReference type="NCBI Taxonomy" id="152371"/>
    <lineage>
        <taxon>Eukaryota</taxon>
        <taxon>Viridiplantae</taxon>
        <taxon>Streptophyta</taxon>
        <taxon>Embryophyta</taxon>
        <taxon>Tracheophyta</taxon>
        <taxon>Spermatophyta</taxon>
        <taxon>Magnoliopsida</taxon>
        <taxon>Ranunculales</taxon>
        <taxon>Menispermaceae</taxon>
        <taxon>Menispermoideae</taxon>
        <taxon>Cissampelideae</taxon>
        <taxon>Stephania</taxon>
    </lineage>
</organism>
<name>A0AAP0NYQ9_9MAGN</name>
<sequence length="153" mass="16645">MGIVENYERIREFSVAIVSYTLNITTVEGFETFMASLTNKNFSTSKSGSGVDFVLSCVDNYKAWMVVNQVIIQIGMVIFNSSQIPDPIDPSPTSTSTPLDENLFSDLALTSPSPQSPPATAAVAASTPTPPEIPSGSRQISMRKKKDGFFRRN</sequence>
<proteinExistence type="predicted"/>
<evidence type="ECO:0000313" key="2">
    <source>
        <dbReference type="EMBL" id="KAK9121166.1"/>
    </source>
</evidence>